<evidence type="ECO:0000256" key="2">
    <source>
        <dbReference type="ARBA" id="ARBA00019014"/>
    </source>
</evidence>
<dbReference type="SUPFAM" id="SSF110395">
    <property type="entry name" value="CutC-like"/>
    <property type="match status" value="1"/>
</dbReference>
<dbReference type="eggNOG" id="COG3142">
    <property type="taxonomic scope" value="Bacteria"/>
</dbReference>
<name>D5USB1_TSUPD</name>
<dbReference type="Gene3D" id="3.20.20.380">
    <property type="entry name" value="Copper homeostasis (CutC) domain"/>
    <property type="match status" value="1"/>
</dbReference>
<dbReference type="GO" id="GO:0005507">
    <property type="term" value="F:copper ion binding"/>
    <property type="evidence" value="ECO:0007669"/>
    <property type="project" value="TreeGrafter"/>
</dbReference>
<protein>
    <recommendedName>
        <fullName evidence="2">Copper homeostasis protein cutC homolog</fullName>
    </recommendedName>
</protein>
<accession>D5USB1</accession>
<proteinExistence type="inferred from homology"/>
<reference evidence="4" key="1">
    <citation type="submission" date="2010-03" db="EMBL/GenBank/DDBJ databases">
        <title>The complete chromosome of Tsukamurella paurometabola DSM 20162.</title>
        <authorList>
            <consortium name="US DOE Joint Genome Institute (JGI-PGF)"/>
            <person name="Lucas S."/>
            <person name="Copeland A."/>
            <person name="Lapidus A."/>
            <person name="Glavina del Rio T."/>
            <person name="Dalin E."/>
            <person name="Tice H."/>
            <person name="Bruce D."/>
            <person name="Goodwin L."/>
            <person name="Pitluck S."/>
            <person name="Kyrpides N."/>
            <person name="Mavromatis K."/>
            <person name="Ivanova N."/>
            <person name="Mikhailova N."/>
            <person name="Munk A.C."/>
            <person name="Brettin T."/>
            <person name="Detter J.C."/>
            <person name="Tapia R."/>
            <person name="Han C."/>
            <person name="Larimer F."/>
            <person name="Land M."/>
            <person name="Hauser L."/>
            <person name="Markowitz V."/>
            <person name="Cheng J.-F."/>
            <person name="Hugenholtz P."/>
            <person name="Woyke T."/>
            <person name="Wu D."/>
            <person name="Jando M."/>
            <person name="Brambilla E."/>
            <person name="Klenk H.-P."/>
            <person name="Eisen J.A."/>
        </authorList>
    </citation>
    <scope>NUCLEOTIDE SEQUENCE [LARGE SCALE GENOMIC DNA]</scope>
    <source>
        <strain evidence="4">ATCC 8368 / DSM 20162 / CCUG 35730 / CIP 100753 / JCM 10117 / KCTC 9821 / NBRC 16120 / NCIMB 702349 / NCTC 13040</strain>
    </source>
</reference>
<evidence type="ECO:0000313" key="3">
    <source>
        <dbReference type="EMBL" id="ADG77178.1"/>
    </source>
</evidence>
<dbReference type="Proteomes" id="UP000001213">
    <property type="component" value="Chromosome"/>
</dbReference>
<organism evidence="3 4">
    <name type="scientific">Tsukamurella paurometabola (strain ATCC 8368 / DSM 20162 / CCUG 35730 / CIP 100753 / JCM 10117 / KCTC 9821 / NBRC 16120 / NCIMB 702349 / NCTC 13040)</name>
    <name type="common">Corynebacterium paurometabolum</name>
    <dbReference type="NCBI Taxonomy" id="521096"/>
    <lineage>
        <taxon>Bacteria</taxon>
        <taxon>Bacillati</taxon>
        <taxon>Actinomycetota</taxon>
        <taxon>Actinomycetes</taxon>
        <taxon>Mycobacteriales</taxon>
        <taxon>Tsukamurellaceae</taxon>
        <taxon>Tsukamurella</taxon>
    </lineage>
</organism>
<dbReference type="AlphaFoldDB" id="D5USB1"/>
<dbReference type="STRING" id="521096.Tpau_0537"/>
<reference evidence="3 4" key="2">
    <citation type="journal article" date="2011" name="Stand. Genomic Sci.">
        <title>Complete genome sequence of Tsukamurella paurometabola type strain (no. 33).</title>
        <authorList>
            <person name="Munk A.C."/>
            <person name="Lapidus A."/>
            <person name="Lucas S."/>
            <person name="Nolan M."/>
            <person name="Tice H."/>
            <person name="Cheng J.F."/>
            <person name="Del Rio T.G."/>
            <person name="Goodwin L."/>
            <person name="Pitluck S."/>
            <person name="Liolios K."/>
            <person name="Huntemann M."/>
            <person name="Ivanova N."/>
            <person name="Mavromatis K."/>
            <person name="Mikhailova N."/>
            <person name="Pati A."/>
            <person name="Chen A."/>
            <person name="Palaniappan K."/>
            <person name="Tapia R."/>
            <person name="Han C."/>
            <person name="Land M."/>
            <person name="Hauser L."/>
            <person name="Chang Y.J."/>
            <person name="Jeffries C.D."/>
            <person name="Brettin T."/>
            <person name="Yasawong M."/>
            <person name="Brambilla E.M."/>
            <person name="Rohde M."/>
            <person name="Sikorski J."/>
            <person name="Goker M."/>
            <person name="Detter J.C."/>
            <person name="Woyke T."/>
            <person name="Bristow J."/>
            <person name="Eisen J.A."/>
            <person name="Markowitz V."/>
            <person name="Hugenholtz P."/>
            <person name="Kyrpides N.C."/>
            <person name="Klenk H.P."/>
        </authorList>
    </citation>
    <scope>NUCLEOTIDE SEQUENCE [LARGE SCALE GENOMIC DNA]</scope>
    <source>
        <strain evidence="4">ATCC 8368 / DSM 20162 / CCUG 35730 / CIP 100753 / JCM 10117 / KCTC 9821 / NBRC 16120 / NCIMB 702349 / NCTC 13040</strain>
    </source>
</reference>
<evidence type="ECO:0000256" key="1">
    <source>
        <dbReference type="ARBA" id="ARBA00007768"/>
    </source>
</evidence>
<evidence type="ECO:0000313" key="4">
    <source>
        <dbReference type="Proteomes" id="UP000001213"/>
    </source>
</evidence>
<sequence length="229" mass="23915">MRREYSDVVTGLLEVIALTAADAVAAQEGGADQVELVADMAADGLTPEAPTVTAVLGAVDIPVRVMLRLSAGFAVGDVDELLRRANMLHDAGADEFVLGFLAPDGSPDLATIERIVHELHGAPWTFHRAIDHCSNRDDLRASISGLTGLDAILTAGAADGVDAGIDVLLTEEPGPQRILVGGGLRIDHLPRLRAAGIDGFHVGSGARPNGWCSPVSAPAVRLWRNAIDD</sequence>
<keyword evidence="4" id="KW-1185">Reference proteome</keyword>
<dbReference type="PANTHER" id="PTHR12598:SF0">
    <property type="entry name" value="COPPER HOMEOSTASIS PROTEIN CUTC HOMOLOG"/>
    <property type="match status" value="1"/>
</dbReference>
<dbReference type="InterPro" id="IPR036822">
    <property type="entry name" value="CutC-like_dom_sf"/>
</dbReference>
<dbReference type="EMBL" id="CP001966">
    <property type="protein sequence ID" value="ADG77178.1"/>
    <property type="molecule type" value="Genomic_DNA"/>
</dbReference>
<dbReference type="Pfam" id="PF03932">
    <property type="entry name" value="CutC"/>
    <property type="match status" value="1"/>
</dbReference>
<dbReference type="PANTHER" id="PTHR12598">
    <property type="entry name" value="COPPER HOMEOSTASIS PROTEIN CUTC"/>
    <property type="match status" value="1"/>
</dbReference>
<comment type="similarity">
    <text evidence="1">Belongs to the CutC family.</text>
</comment>
<dbReference type="InterPro" id="IPR005627">
    <property type="entry name" value="CutC-like"/>
</dbReference>
<gene>
    <name evidence="3" type="ordered locus">Tpau_0537</name>
</gene>
<dbReference type="KEGG" id="tpr:Tpau_0537"/>
<dbReference type="HOGENOM" id="CLU_050555_1_0_11"/>